<dbReference type="EMBL" id="LXQA010072807">
    <property type="protein sequence ID" value="MCI09476.1"/>
    <property type="molecule type" value="Genomic_DNA"/>
</dbReference>
<name>A0A392PDT2_9FABA</name>
<protein>
    <submittedName>
        <fullName evidence="1">Uncharacterized protein</fullName>
    </submittedName>
</protein>
<reference evidence="1 2" key="1">
    <citation type="journal article" date="2018" name="Front. Plant Sci.">
        <title>Red Clover (Trifolium pratense) and Zigzag Clover (T. medium) - A Picture of Genomic Similarities and Differences.</title>
        <authorList>
            <person name="Dluhosova J."/>
            <person name="Istvanek J."/>
            <person name="Nedelnik J."/>
            <person name="Repkova J."/>
        </authorList>
    </citation>
    <scope>NUCLEOTIDE SEQUENCE [LARGE SCALE GENOMIC DNA]</scope>
    <source>
        <strain evidence="2">cv. 10/8</strain>
        <tissue evidence="1">Leaf</tissue>
    </source>
</reference>
<dbReference type="Proteomes" id="UP000265520">
    <property type="component" value="Unassembled WGS sequence"/>
</dbReference>
<accession>A0A392PDT2</accession>
<proteinExistence type="predicted"/>
<dbReference type="AlphaFoldDB" id="A0A392PDT2"/>
<organism evidence="1 2">
    <name type="scientific">Trifolium medium</name>
    <dbReference type="NCBI Taxonomy" id="97028"/>
    <lineage>
        <taxon>Eukaryota</taxon>
        <taxon>Viridiplantae</taxon>
        <taxon>Streptophyta</taxon>
        <taxon>Embryophyta</taxon>
        <taxon>Tracheophyta</taxon>
        <taxon>Spermatophyta</taxon>
        <taxon>Magnoliopsida</taxon>
        <taxon>eudicotyledons</taxon>
        <taxon>Gunneridae</taxon>
        <taxon>Pentapetalae</taxon>
        <taxon>rosids</taxon>
        <taxon>fabids</taxon>
        <taxon>Fabales</taxon>
        <taxon>Fabaceae</taxon>
        <taxon>Papilionoideae</taxon>
        <taxon>50 kb inversion clade</taxon>
        <taxon>NPAAA clade</taxon>
        <taxon>Hologalegina</taxon>
        <taxon>IRL clade</taxon>
        <taxon>Trifolieae</taxon>
        <taxon>Trifolium</taxon>
    </lineage>
</organism>
<sequence length="149" mass="16435">MQASASHWLVMNVAVYNIFIGRCSMKSDLLRAHKVNKLLSFVSIGGEFNMIFWEIQGGLIVLETSSLPMAIDNYSLYLYYIGNLTSVAQQHNRGINLVEDGKESYNLDIEIDQGTVGTSQQAESGLPDAFDLSLSHFALVLALENESGN</sequence>
<evidence type="ECO:0000313" key="1">
    <source>
        <dbReference type="EMBL" id="MCI09476.1"/>
    </source>
</evidence>
<evidence type="ECO:0000313" key="2">
    <source>
        <dbReference type="Proteomes" id="UP000265520"/>
    </source>
</evidence>
<comment type="caution">
    <text evidence="1">The sequence shown here is derived from an EMBL/GenBank/DDBJ whole genome shotgun (WGS) entry which is preliminary data.</text>
</comment>
<keyword evidence="2" id="KW-1185">Reference proteome</keyword>